<dbReference type="Pfam" id="PF13414">
    <property type="entry name" value="TPR_11"/>
    <property type="match status" value="2"/>
</dbReference>
<dbReference type="InterPro" id="IPR011990">
    <property type="entry name" value="TPR-like_helical_dom_sf"/>
</dbReference>
<evidence type="ECO:0000313" key="5">
    <source>
        <dbReference type="EMBL" id="QII11859.1"/>
    </source>
</evidence>
<reference evidence="5 8" key="3">
    <citation type="submission" date="2020-02" db="EMBL/GenBank/DDBJ databases">
        <title>Newly sequenced genome of strain CSTR1 showed variability in Candidatus Kuenenia stuttgartiensis genomes.</title>
        <authorList>
            <person name="Ding C."/>
            <person name="Adrian L."/>
        </authorList>
    </citation>
    <scope>NUCLEOTIDE SEQUENCE [LARGE SCALE GENOMIC DNA]</scope>
    <source>
        <strain evidence="5 8">CSTR1</strain>
    </source>
</reference>
<dbReference type="PROSITE" id="PS50293">
    <property type="entry name" value="TPR_REGION"/>
    <property type="match status" value="1"/>
</dbReference>
<reference evidence="7" key="1">
    <citation type="submission" date="2017-10" db="EMBL/GenBank/DDBJ databases">
        <authorList>
            <person name="Frank J."/>
        </authorList>
    </citation>
    <scope>NUCLEOTIDE SEQUENCE [LARGE SCALE GENOMIC DNA]</scope>
</reference>
<keyword evidence="4" id="KW-0812">Transmembrane</keyword>
<feature type="repeat" description="TPR" evidence="3">
    <location>
        <begin position="417"/>
        <end position="450"/>
    </location>
</feature>
<feature type="transmembrane region" description="Helical" evidence="4">
    <location>
        <begin position="172"/>
        <end position="188"/>
    </location>
</feature>
<evidence type="ECO:0000256" key="4">
    <source>
        <dbReference type="SAM" id="Phobius"/>
    </source>
</evidence>
<dbReference type="PROSITE" id="PS50005">
    <property type="entry name" value="TPR"/>
    <property type="match status" value="5"/>
</dbReference>
<feature type="transmembrane region" description="Helical" evidence="4">
    <location>
        <begin position="297"/>
        <end position="317"/>
    </location>
</feature>
<feature type="repeat" description="TPR" evidence="3">
    <location>
        <begin position="485"/>
        <end position="518"/>
    </location>
</feature>
<proteinExistence type="predicted"/>
<keyword evidence="7" id="KW-1185">Reference proteome</keyword>
<dbReference type="InterPro" id="IPR052346">
    <property type="entry name" value="O-mannosyl-transferase_TMTC"/>
</dbReference>
<dbReference type="PANTHER" id="PTHR44227:SF3">
    <property type="entry name" value="PROTEIN O-MANNOSYL-TRANSFERASE TMTC4"/>
    <property type="match status" value="1"/>
</dbReference>
<keyword evidence="4" id="KW-1133">Transmembrane helix</keyword>
<evidence type="ECO:0000256" key="1">
    <source>
        <dbReference type="ARBA" id="ARBA00022737"/>
    </source>
</evidence>
<dbReference type="AlphaFoldDB" id="A0A2C9CLT9"/>
<reference evidence="6" key="2">
    <citation type="submission" date="2017-10" db="EMBL/GenBank/DDBJ databases">
        <authorList>
            <person name="Banno H."/>
            <person name="Chua N.-H."/>
        </authorList>
    </citation>
    <scope>NUCLEOTIDE SEQUENCE [LARGE SCALE GENOMIC DNA]</scope>
    <source>
        <strain evidence="6">Kuenenia_mbr1_ru-nijmegen</strain>
    </source>
</reference>
<dbReference type="PANTHER" id="PTHR44227">
    <property type="match status" value="1"/>
</dbReference>
<feature type="transmembrane region" description="Helical" evidence="4">
    <location>
        <begin position="352"/>
        <end position="369"/>
    </location>
</feature>
<accession>A0A2C9CLT9</accession>
<evidence type="ECO:0000313" key="8">
    <source>
        <dbReference type="Proteomes" id="UP000501926"/>
    </source>
</evidence>
<feature type="transmembrane region" description="Helical" evidence="4">
    <location>
        <begin position="230"/>
        <end position="250"/>
    </location>
</feature>
<feature type="repeat" description="TPR" evidence="3">
    <location>
        <begin position="519"/>
        <end position="552"/>
    </location>
</feature>
<dbReference type="Proteomes" id="UP000501926">
    <property type="component" value="Chromosome"/>
</dbReference>
<dbReference type="SMART" id="SM00028">
    <property type="entry name" value="TPR"/>
    <property type="match status" value="7"/>
</dbReference>
<feature type="transmembrane region" description="Helical" evidence="4">
    <location>
        <begin position="194"/>
        <end position="209"/>
    </location>
</feature>
<name>A0A2C9CLT9_KUEST</name>
<keyword evidence="4" id="KW-0472">Membrane</keyword>
<evidence type="ECO:0000256" key="3">
    <source>
        <dbReference type="PROSITE-ProRule" id="PRU00339"/>
    </source>
</evidence>
<feature type="transmembrane region" description="Helical" evidence="4">
    <location>
        <begin position="5"/>
        <end position="23"/>
    </location>
</feature>
<keyword evidence="1" id="KW-0677">Repeat</keyword>
<feature type="repeat" description="TPR" evidence="3">
    <location>
        <begin position="553"/>
        <end position="586"/>
    </location>
</feature>
<feature type="repeat" description="TPR" evidence="3">
    <location>
        <begin position="587"/>
        <end position="620"/>
    </location>
</feature>
<protein>
    <submittedName>
        <fullName evidence="5 6">Tpr repeat protein</fullName>
    </submittedName>
</protein>
<evidence type="ECO:0000313" key="7">
    <source>
        <dbReference type="Proteomes" id="UP000221734"/>
    </source>
</evidence>
<feature type="transmembrane region" description="Helical" evidence="4">
    <location>
        <begin position="323"/>
        <end position="345"/>
    </location>
</feature>
<dbReference type="RefSeq" id="WP_099326922.1">
    <property type="nucleotide sequence ID" value="NZ_CP049055.1"/>
</dbReference>
<sequence>MNARYLKFVSPAILIFLSGFLYLNSLHNDFVYDDAYIIKENHFITSLKNFPKLFHKDYFYVSGELSYRPIVTITYFIDHALWNLKPFGYHLTNTVLHTINVFLFFLFTKCIFKNLRQAFIATLFYLSHPLLTETVNAICYREDILVSIFFLLAFILFLKTKNHRQSHTNSHFTLCYFLSCLAYLIALFSKEMAITFPILIVIFDLLFLSQNEKKSDSLAPLAKKVARFMLFYSGYIFVTGVYIFLRFFALSNNLKTIEIYPTNIATMTKVVAYYLKLIFLPVPLNADYYVPGHLSFTLSLFVAALLITCFVVIFVRFLRRNRYVIFFILWFFITLLPVLGIIPIGNIMAERYLYVPIIGLCCTISYSFLNRKLSYPIVVVFGVILLCFQIGVIHRNRIWRNDATLWFNTFQREPKSARACGNLGNAYFNNLRYEEAIKMYRQALALEHSYPFIHFNLGAAYEKISLVDKAIEEYKASISNLNDNTLAYNNIAMIYDKRGRHDLAVETYLLALKDNPYVPFVHNNLGNTYEYTGNKEKALAEYREAVKLDNNYADAHNNMGAVYLKSGNVDMAIREFEKAIYSKQGHVDAHYNLGIAYASKGLFKEASEELKLSLQYNPNDYSVYRDLGVLYYQHFKDIDTSLYYLNESIRLAPNLAEKEKVGNIIKSIMTATIDAP</sequence>
<feature type="transmembrane region" description="Helical" evidence="4">
    <location>
        <begin position="144"/>
        <end position="160"/>
    </location>
</feature>
<dbReference type="InterPro" id="IPR019734">
    <property type="entry name" value="TPR_rpt"/>
</dbReference>
<dbReference type="OrthoDB" id="9797765at2"/>
<organism evidence="6 7">
    <name type="scientific">Kuenenia stuttgartiensis</name>
    <dbReference type="NCBI Taxonomy" id="174633"/>
    <lineage>
        <taxon>Bacteria</taxon>
        <taxon>Pseudomonadati</taxon>
        <taxon>Planctomycetota</taxon>
        <taxon>Candidatus Brocadiia</taxon>
        <taxon>Candidatus Brocadiales</taxon>
        <taxon>Candidatus Brocadiaceae</taxon>
        <taxon>Candidatus Kuenenia</taxon>
    </lineage>
</organism>
<dbReference type="Pfam" id="PF13181">
    <property type="entry name" value="TPR_8"/>
    <property type="match status" value="2"/>
</dbReference>
<evidence type="ECO:0000256" key="2">
    <source>
        <dbReference type="ARBA" id="ARBA00022803"/>
    </source>
</evidence>
<dbReference type="KEGG" id="kst:KSMBR1_4091"/>
<feature type="transmembrane region" description="Helical" evidence="4">
    <location>
        <begin position="375"/>
        <end position="393"/>
    </location>
</feature>
<gene>
    <name evidence="5" type="ORF">KsCSTR_24790</name>
    <name evidence="6" type="ORF">KSMBR1_4091</name>
</gene>
<feature type="transmembrane region" description="Helical" evidence="4">
    <location>
        <begin position="270"/>
        <end position="290"/>
    </location>
</feature>
<dbReference type="SUPFAM" id="SSF48452">
    <property type="entry name" value="TPR-like"/>
    <property type="match status" value="1"/>
</dbReference>
<dbReference type="EMBL" id="LT934425">
    <property type="protein sequence ID" value="SOH06563.1"/>
    <property type="molecule type" value="Genomic_DNA"/>
</dbReference>
<feature type="transmembrane region" description="Helical" evidence="4">
    <location>
        <begin position="87"/>
        <end position="107"/>
    </location>
</feature>
<dbReference type="Gene3D" id="1.25.40.10">
    <property type="entry name" value="Tetratricopeptide repeat domain"/>
    <property type="match status" value="3"/>
</dbReference>
<dbReference type="EMBL" id="CP049055">
    <property type="protein sequence ID" value="QII11859.1"/>
    <property type="molecule type" value="Genomic_DNA"/>
</dbReference>
<evidence type="ECO:0000313" key="6">
    <source>
        <dbReference type="EMBL" id="SOH06563.1"/>
    </source>
</evidence>
<keyword evidence="2 3" id="KW-0802">TPR repeat</keyword>
<dbReference type="Proteomes" id="UP000221734">
    <property type="component" value="Chromosome Kuenenia_stuttgartiensis_MBR1"/>
</dbReference>